<evidence type="ECO:0000313" key="1">
    <source>
        <dbReference type="EMBL" id="KAI6085187.1"/>
    </source>
</evidence>
<protein>
    <submittedName>
        <fullName evidence="1">FAD-binding domain-containing protein</fullName>
    </submittedName>
</protein>
<gene>
    <name evidence="1" type="ORF">F4821DRAFT_279410</name>
</gene>
<reference evidence="1 2" key="1">
    <citation type="journal article" date="2022" name="New Phytol.">
        <title>Ecological generalism drives hyperdiversity of secondary metabolite gene clusters in xylarialean endophytes.</title>
        <authorList>
            <person name="Franco M.E.E."/>
            <person name="Wisecaver J.H."/>
            <person name="Arnold A.E."/>
            <person name="Ju Y.M."/>
            <person name="Slot J.C."/>
            <person name="Ahrendt S."/>
            <person name="Moore L.P."/>
            <person name="Eastman K.E."/>
            <person name="Scott K."/>
            <person name="Konkel Z."/>
            <person name="Mondo S.J."/>
            <person name="Kuo A."/>
            <person name="Hayes R.D."/>
            <person name="Haridas S."/>
            <person name="Andreopoulos B."/>
            <person name="Riley R."/>
            <person name="LaButti K."/>
            <person name="Pangilinan J."/>
            <person name="Lipzen A."/>
            <person name="Amirebrahimi M."/>
            <person name="Yan J."/>
            <person name="Adam C."/>
            <person name="Keymanesh K."/>
            <person name="Ng V."/>
            <person name="Louie K."/>
            <person name="Northen T."/>
            <person name="Drula E."/>
            <person name="Henrissat B."/>
            <person name="Hsieh H.M."/>
            <person name="Youens-Clark K."/>
            <person name="Lutzoni F."/>
            <person name="Miadlikowska J."/>
            <person name="Eastwood D.C."/>
            <person name="Hamelin R.C."/>
            <person name="Grigoriev I.V."/>
            <person name="U'Ren J.M."/>
        </authorList>
    </citation>
    <scope>NUCLEOTIDE SEQUENCE [LARGE SCALE GENOMIC DNA]</scope>
    <source>
        <strain evidence="1 2">ER1909</strain>
    </source>
</reference>
<accession>A0ACC0CXG8</accession>
<dbReference type="EMBL" id="MU394328">
    <property type="protein sequence ID" value="KAI6085187.1"/>
    <property type="molecule type" value="Genomic_DNA"/>
</dbReference>
<keyword evidence="2" id="KW-1185">Reference proteome</keyword>
<organism evidence="1 2">
    <name type="scientific">Hypoxylon rubiginosum</name>
    <dbReference type="NCBI Taxonomy" id="110542"/>
    <lineage>
        <taxon>Eukaryota</taxon>
        <taxon>Fungi</taxon>
        <taxon>Dikarya</taxon>
        <taxon>Ascomycota</taxon>
        <taxon>Pezizomycotina</taxon>
        <taxon>Sordariomycetes</taxon>
        <taxon>Xylariomycetidae</taxon>
        <taxon>Xylariales</taxon>
        <taxon>Hypoxylaceae</taxon>
        <taxon>Hypoxylon</taxon>
    </lineage>
</organism>
<dbReference type="Proteomes" id="UP001497680">
    <property type="component" value="Unassembled WGS sequence"/>
</dbReference>
<sequence>MNTSWYALCCLALLQAFIPGSSPLKSIPYYFQKNPFTCRQVSVFEIAQDLGAVISSNSAIFLPSHPPWSEVTKRWNTLIAPDIEIVVQPAEESDIPKVVQYCNDNGIEFLVVNRGHGLTAALNKFRGIQIDMKQLTAITIDSDGKSALFQGGVSVDEVVTALWDQGYVTTTGSSGSVGLTGLALGGGHGRYEGLYGLISDNVIHLNVVLADGSTVPVNETSYEDLFWAMKGAGHNFGIVTSLRLKIYPKQIATWHYHNYLWTQDKLEAVFEEMNRVQDHGNAPPLLGASFGHIRINRSVNEKEAILWWTSGYAGPASEVEHILRPFNAIEAISDEMGDVPYPEIHGPQDTATSSFPSGPYVMSTVMLQTYNITAQRQLYDLFNRNAALYPELGANALLMIEGYATAGVQAIDPISTAYPHRDEFHLAFFLAAAPEGSDLLEPARTWAKESWDIWNAGQPTRKPATYVNYGTGNEYESLESIYGYEPWRLERLRALKAKYDPYNRFRYYVPIIPY</sequence>
<comment type="caution">
    <text evidence="1">The sequence shown here is derived from an EMBL/GenBank/DDBJ whole genome shotgun (WGS) entry which is preliminary data.</text>
</comment>
<proteinExistence type="predicted"/>
<evidence type="ECO:0000313" key="2">
    <source>
        <dbReference type="Proteomes" id="UP001497680"/>
    </source>
</evidence>
<name>A0ACC0CXG8_9PEZI</name>